<feature type="transmembrane region" description="Helical" evidence="1">
    <location>
        <begin position="50"/>
        <end position="69"/>
    </location>
</feature>
<reference evidence="2 3" key="1">
    <citation type="submission" date="2018-06" db="EMBL/GenBank/DDBJ databases">
        <title>WGS assembly of Brassica rapa FPsc.</title>
        <authorList>
            <person name="Bowman J."/>
            <person name="Kohchi T."/>
            <person name="Yamato K."/>
            <person name="Jenkins J."/>
            <person name="Shu S."/>
            <person name="Ishizaki K."/>
            <person name="Yamaoka S."/>
            <person name="Nishihama R."/>
            <person name="Nakamura Y."/>
            <person name="Berger F."/>
            <person name="Adam C."/>
            <person name="Aki S."/>
            <person name="Althoff F."/>
            <person name="Araki T."/>
            <person name="Arteaga-Vazquez M."/>
            <person name="Balasubrmanian S."/>
            <person name="Bauer D."/>
            <person name="Boehm C."/>
            <person name="Briginshaw L."/>
            <person name="Caballero-Perez J."/>
            <person name="Catarino B."/>
            <person name="Chen F."/>
            <person name="Chiyoda S."/>
            <person name="Chovatia M."/>
            <person name="Davies K."/>
            <person name="Delmans M."/>
            <person name="Demura T."/>
            <person name="Dierschke T."/>
            <person name="Dolan L."/>
            <person name="Dorantes-Acosta A."/>
            <person name="Eklund D."/>
            <person name="Florent S."/>
            <person name="Flores-Sandoval E."/>
            <person name="Fujiyama A."/>
            <person name="Fukuzawa H."/>
            <person name="Galik B."/>
            <person name="Grimanelli D."/>
            <person name="Grimwood J."/>
            <person name="Grossniklaus U."/>
            <person name="Hamada T."/>
            <person name="Haseloff J."/>
            <person name="Hetherington A."/>
            <person name="Higo A."/>
            <person name="Hirakawa Y."/>
            <person name="Hundley H."/>
            <person name="Ikeda Y."/>
            <person name="Inoue K."/>
            <person name="Inoue S."/>
            <person name="Ishida S."/>
            <person name="Jia Q."/>
            <person name="Kakita M."/>
            <person name="Kanazawa T."/>
            <person name="Kawai Y."/>
            <person name="Kawashima T."/>
            <person name="Kennedy M."/>
            <person name="Kinose K."/>
            <person name="Kinoshita T."/>
            <person name="Kohara Y."/>
            <person name="Koide E."/>
            <person name="Komatsu K."/>
            <person name="Kopischke S."/>
            <person name="Kubo M."/>
            <person name="Kyozuka J."/>
            <person name="Lagercrantz U."/>
            <person name="Lin S."/>
            <person name="Lindquist E."/>
            <person name="Lipzen A."/>
            <person name="Lu C."/>
            <person name="Luna E."/>
            <person name="Martienssen R."/>
            <person name="Minamino N."/>
            <person name="Mizutani M."/>
            <person name="Mizutani M."/>
            <person name="Mochizuki N."/>
            <person name="Monte I."/>
            <person name="Mosher R."/>
            <person name="Nagasaki H."/>
            <person name="Nakagami H."/>
            <person name="Naramoto S."/>
            <person name="Nishitani K."/>
            <person name="Ohtani M."/>
            <person name="Okamoto T."/>
            <person name="Okumura M."/>
            <person name="Phillips J."/>
            <person name="Pollak B."/>
            <person name="Reinders A."/>
            <person name="Roevekamp M."/>
            <person name="Sano R."/>
            <person name="Sawa S."/>
            <person name="Schmid M."/>
            <person name="Shirakawa M."/>
            <person name="Solano R."/>
            <person name="Spunde A."/>
            <person name="Suetsugu N."/>
            <person name="Sugano S."/>
            <person name="Sugiyama A."/>
            <person name="Sun R."/>
            <person name="Suzuki Y."/>
            <person name="Takenaka M."/>
            <person name="Takezawa D."/>
            <person name="Tomogane H."/>
            <person name="Tsuzuki M."/>
            <person name="Ueda T."/>
            <person name="Umeda M."/>
            <person name="Ward J."/>
            <person name="Watanabe Y."/>
            <person name="Yazaki K."/>
            <person name="Yokoyama R."/>
            <person name="Yoshitake Y."/>
            <person name="Yotsui I."/>
            <person name="Zachgo S."/>
            <person name="Schmutz J."/>
        </authorList>
    </citation>
    <scope>NUCLEOTIDE SEQUENCE [LARGE SCALE GENOMIC DNA]</scope>
    <source>
        <strain evidence="3">cv. B-3</strain>
    </source>
</reference>
<dbReference type="PANTHER" id="PTHR37199">
    <property type="entry name" value="TRANSMEMBRANE PROTEIN"/>
    <property type="match status" value="1"/>
</dbReference>
<proteinExistence type="predicted"/>
<name>A0A398AA70_BRACM</name>
<keyword evidence="1" id="KW-0472">Membrane</keyword>
<dbReference type="AlphaFoldDB" id="A0A398AA70"/>
<gene>
    <name evidence="2" type="ORF">BRARA_B01776</name>
</gene>
<organism evidence="2 3">
    <name type="scientific">Brassica campestris</name>
    <name type="common">Field mustard</name>
    <dbReference type="NCBI Taxonomy" id="3711"/>
    <lineage>
        <taxon>Eukaryota</taxon>
        <taxon>Viridiplantae</taxon>
        <taxon>Streptophyta</taxon>
        <taxon>Embryophyta</taxon>
        <taxon>Tracheophyta</taxon>
        <taxon>Spermatophyta</taxon>
        <taxon>Magnoliopsida</taxon>
        <taxon>eudicotyledons</taxon>
        <taxon>Gunneridae</taxon>
        <taxon>Pentapetalae</taxon>
        <taxon>rosids</taxon>
        <taxon>malvids</taxon>
        <taxon>Brassicales</taxon>
        <taxon>Brassicaceae</taxon>
        <taxon>Brassiceae</taxon>
        <taxon>Brassica</taxon>
    </lineage>
</organism>
<evidence type="ECO:0000313" key="2">
    <source>
        <dbReference type="EMBL" id="RID74689.1"/>
    </source>
</evidence>
<dbReference type="Proteomes" id="UP000264353">
    <property type="component" value="Chromosome A2"/>
</dbReference>
<dbReference type="EMBL" id="CM010629">
    <property type="protein sequence ID" value="RID74689.1"/>
    <property type="molecule type" value="Genomic_DNA"/>
</dbReference>
<evidence type="ECO:0000313" key="3">
    <source>
        <dbReference type="Proteomes" id="UP000264353"/>
    </source>
</evidence>
<evidence type="ECO:0000256" key="1">
    <source>
        <dbReference type="SAM" id="Phobius"/>
    </source>
</evidence>
<keyword evidence="1" id="KW-0812">Transmembrane</keyword>
<protein>
    <recommendedName>
        <fullName evidence="4">Transmembrane protein</fullName>
    </recommendedName>
</protein>
<evidence type="ECO:0008006" key="4">
    <source>
        <dbReference type="Google" id="ProtNLM"/>
    </source>
</evidence>
<keyword evidence="1" id="KW-1133">Transmembrane helix</keyword>
<dbReference type="PANTHER" id="PTHR37199:SF5">
    <property type="entry name" value="TRANSMEMBRANE PROTEIN"/>
    <property type="match status" value="1"/>
</dbReference>
<accession>A0A398AA70</accession>
<sequence>MPITFSFSLSLFLYQPVTIVRDSERCTKTCTMVREGLAAVAADNGEGITILLYIWAAAFALSIIAAVTFTCSDGASKSQTDDVHGSACAAGCGGGCGG</sequence>